<accession>A0A077WAR7</accession>
<dbReference type="Pfam" id="PF08287">
    <property type="entry name" value="DASH_Spc19"/>
    <property type="match status" value="1"/>
</dbReference>
<dbReference type="InterPro" id="IPR013251">
    <property type="entry name" value="DASH_Spc19"/>
</dbReference>
<evidence type="ECO:0000256" key="12">
    <source>
        <dbReference type="ARBA" id="ARBA00032583"/>
    </source>
</evidence>
<feature type="compositionally biased region" description="Polar residues" evidence="13">
    <location>
        <begin position="229"/>
        <end position="242"/>
    </location>
</feature>
<feature type="compositionally biased region" description="Basic and acidic residues" evidence="13">
    <location>
        <begin position="166"/>
        <end position="187"/>
    </location>
</feature>
<comment type="subcellular location">
    <subcellularLocation>
        <location evidence="3">Chromosome</location>
        <location evidence="3">Centromere</location>
        <location evidence="3">Kinetochore</location>
    </subcellularLocation>
    <subcellularLocation>
        <location evidence="2">Cytoplasm</location>
        <location evidence="2">Cytoskeleton</location>
        <location evidence="2">Spindle</location>
    </subcellularLocation>
    <subcellularLocation>
        <location evidence="1">Nucleus</location>
    </subcellularLocation>
</comment>
<organism evidence="14">
    <name type="scientific">Lichtheimia ramosa</name>
    <dbReference type="NCBI Taxonomy" id="688394"/>
    <lineage>
        <taxon>Eukaryota</taxon>
        <taxon>Fungi</taxon>
        <taxon>Fungi incertae sedis</taxon>
        <taxon>Mucoromycota</taxon>
        <taxon>Mucoromycotina</taxon>
        <taxon>Mucoromycetes</taxon>
        <taxon>Mucorales</taxon>
        <taxon>Lichtheimiaceae</taxon>
        <taxon>Lichtheimia</taxon>
    </lineage>
</organism>
<evidence type="ECO:0000256" key="5">
    <source>
        <dbReference type="ARBA" id="ARBA00016329"/>
    </source>
</evidence>
<dbReference type="EMBL" id="LK023313">
    <property type="protein sequence ID" value="CDS03669.1"/>
    <property type="molecule type" value="Genomic_DNA"/>
</dbReference>
<gene>
    <name evidence="14" type="ORF">LRAMOSA01070</name>
</gene>
<dbReference type="GO" id="GO:0005876">
    <property type="term" value="C:spindle microtubule"/>
    <property type="evidence" value="ECO:0007669"/>
    <property type="project" value="InterPro"/>
</dbReference>
<evidence type="ECO:0000256" key="1">
    <source>
        <dbReference type="ARBA" id="ARBA00004123"/>
    </source>
</evidence>
<keyword evidence="7" id="KW-0963">Cytoplasm</keyword>
<sequence>MESRTTTKRKRVLDPADQEWAKPANIPKELRDCVASLASTVNTLQQSVNVLKDATADSERLRRVAKFEKKYEVVSENEIRDARADLEATIRPKAEEILAEIRKQLKAMAQEEEELQAKVDRQAEQVEQMRQQQHQAAASPPPPPQAITPDKRPHLTQRLEQLRNQVRNEKQRLDQLKKETAEKENRLHYYKTQMAKTSQDKASSSSSTPSSQVSTTVSKPPMTPEVTKHCQSNRSTINQPRR</sequence>
<feature type="compositionally biased region" description="Low complexity" evidence="13">
    <location>
        <begin position="195"/>
        <end position="220"/>
    </location>
</feature>
<keyword evidence="10" id="KW-0539">Nucleus</keyword>
<evidence type="ECO:0000256" key="2">
    <source>
        <dbReference type="ARBA" id="ARBA00004186"/>
    </source>
</evidence>
<name>A0A077WAR7_9FUNG</name>
<evidence type="ECO:0000256" key="6">
    <source>
        <dbReference type="ARBA" id="ARBA00022454"/>
    </source>
</evidence>
<feature type="region of interest" description="Disordered" evidence="13">
    <location>
        <begin position="109"/>
        <end position="242"/>
    </location>
</feature>
<evidence type="ECO:0000313" key="14">
    <source>
        <dbReference type="EMBL" id="CDS03669.1"/>
    </source>
</evidence>
<keyword evidence="6" id="KW-0158">Chromosome</keyword>
<comment type="similarity">
    <text evidence="4">Belongs to the DASH complex SPC19 family.</text>
</comment>
<dbReference type="AlphaFoldDB" id="A0A077WAR7"/>
<evidence type="ECO:0000256" key="10">
    <source>
        <dbReference type="ARBA" id="ARBA00023242"/>
    </source>
</evidence>
<keyword evidence="9" id="KW-0206">Cytoskeleton</keyword>
<protein>
    <recommendedName>
        <fullName evidence="5">DASH complex subunit SPC19</fullName>
    </recommendedName>
    <alternativeName>
        <fullName evidence="12">Outer kinetochore protein SPC19</fullName>
    </alternativeName>
</protein>
<evidence type="ECO:0000256" key="7">
    <source>
        <dbReference type="ARBA" id="ARBA00022490"/>
    </source>
</evidence>
<evidence type="ECO:0000256" key="9">
    <source>
        <dbReference type="ARBA" id="ARBA00023212"/>
    </source>
</evidence>
<dbReference type="GO" id="GO:0042729">
    <property type="term" value="C:DASH complex"/>
    <property type="evidence" value="ECO:0007669"/>
    <property type="project" value="InterPro"/>
</dbReference>
<evidence type="ECO:0000256" key="8">
    <source>
        <dbReference type="ARBA" id="ARBA00022838"/>
    </source>
</evidence>
<feature type="compositionally biased region" description="Low complexity" evidence="13">
    <location>
        <begin position="125"/>
        <end position="138"/>
    </location>
</feature>
<feature type="compositionally biased region" description="Basic and acidic residues" evidence="13">
    <location>
        <begin position="115"/>
        <end position="124"/>
    </location>
</feature>
<keyword evidence="11" id="KW-0137">Centromere</keyword>
<dbReference type="PANTHER" id="PTHR28262">
    <property type="entry name" value="DASH COMPLEX SUBUNIT SPC19"/>
    <property type="match status" value="1"/>
</dbReference>
<dbReference type="GO" id="GO:0008608">
    <property type="term" value="P:attachment of spindle microtubules to kinetochore"/>
    <property type="evidence" value="ECO:0007669"/>
    <property type="project" value="InterPro"/>
</dbReference>
<dbReference type="OrthoDB" id="5390at2759"/>
<evidence type="ECO:0000256" key="13">
    <source>
        <dbReference type="SAM" id="MobiDB-lite"/>
    </source>
</evidence>
<keyword evidence="8" id="KW-0995">Kinetochore</keyword>
<reference evidence="14" key="1">
    <citation type="journal article" date="2014" name="Genome Announc.">
        <title>De novo whole-genome sequence and genome annotation of Lichtheimia ramosa.</title>
        <authorList>
            <person name="Linde J."/>
            <person name="Schwartze V."/>
            <person name="Binder U."/>
            <person name="Lass-Florl C."/>
            <person name="Voigt K."/>
            <person name="Horn F."/>
        </authorList>
    </citation>
    <scope>NUCLEOTIDE SEQUENCE</scope>
    <source>
        <strain evidence="14">JMRC FSU:6197</strain>
    </source>
</reference>
<proteinExistence type="inferred from homology"/>
<evidence type="ECO:0000256" key="11">
    <source>
        <dbReference type="ARBA" id="ARBA00023328"/>
    </source>
</evidence>
<evidence type="ECO:0000256" key="4">
    <source>
        <dbReference type="ARBA" id="ARBA00008952"/>
    </source>
</evidence>
<evidence type="ECO:0000256" key="3">
    <source>
        <dbReference type="ARBA" id="ARBA00004629"/>
    </source>
</evidence>
<dbReference type="PANTHER" id="PTHR28262:SF1">
    <property type="entry name" value="DASH COMPLEX SUBUNIT SPC19"/>
    <property type="match status" value="1"/>
</dbReference>